<name>A0ABV9A3L2_9ACTN</name>
<evidence type="ECO:0000313" key="1">
    <source>
        <dbReference type="EMBL" id="MFC4494057.1"/>
    </source>
</evidence>
<gene>
    <name evidence="1" type="ORF">ACFPA8_07915</name>
</gene>
<accession>A0ABV9A3L2</accession>
<reference evidence="2" key="1">
    <citation type="journal article" date="2019" name="Int. J. Syst. Evol. Microbiol.">
        <title>The Global Catalogue of Microorganisms (GCM) 10K type strain sequencing project: providing services to taxonomists for standard genome sequencing and annotation.</title>
        <authorList>
            <consortium name="The Broad Institute Genomics Platform"/>
            <consortium name="The Broad Institute Genome Sequencing Center for Infectious Disease"/>
            <person name="Wu L."/>
            <person name="Ma J."/>
        </authorList>
    </citation>
    <scope>NUCLEOTIDE SEQUENCE [LARGE SCALE GENOMIC DNA]</scope>
    <source>
        <strain evidence="2">CGMCC 4.7357</strain>
    </source>
</reference>
<dbReference type="EMBL" id="JBHSFH010000004">
    <property type="protein sequence ID" value="MFC4494057.1"/>
    <property type="molecule type" value="Genomic_DNA"/>
</dbReference>
<keyword evidence="2" id="KW-1185">Reference proteome</keyword>
<organism evidence="1 2">
    <name type="scientific">Streptomyces ovatisporus</name>
    <dbReference type="NCBI Taxonomy" id="1128682"/>
    <lineage>
        <taxon>Bacteria</taxon>
        <taxon>Bacillati</taxon>
        <taxon>Actinomycetota</taxon>
        <taxon>Actinomycetes</taxon>
        <taxon>Kitasatosporales</taxon>
        <taxon>Streptomycetaceae</taxon>
        <taxon>Streptomyces</taxon>
    </lineage>
</organism>
<protein>
    <submittedName>
        <fullName evidence="1">Uncharacterized protein</fullName>
    </submittedName>
</protein>
<comment type="caution">
    <text evidence="1">The sequence shown here is derived from an EMBL/GenBank/DDBJ whole genome shotgun (WGS) entry which is preliminary data.</text>
</comment>
<sequence>MANGWKYVNGEPVWRPDVGCASAQFFSEYNAFYGDQYERMTELLDDLISAVRREAAQEIRDEAYTRPYNSGMYDGRLLAAQQIDPDVED</sequence>
<proteinExistence type="predicted"/>
<evidence type="ECO:0000313" key="2">
    <source>
        <dbReference type="Proteomes" id="UP001595997"/>
    </source>
</evidence>
<dbReference type="Proteomes" id="UP001595997">
    <property type="component" value="Unassembled WGS sequence"/>
</dbReference>
<dbReference type="RefSeq" id="WP_386444322.1">
    <property type="nucleotide sequence ID" value="NZ_JBHSFH010000004.1"/>
</dbReference>